<evidence type="ECO:0000256" key="1">
    <source>
        <dbReference type="ARBA" id="ARBA00004651"/>
    </source>
</evidence>
<dbReference type="InterPro" id="IPR036721">
    <property type="entry name" value="RCK_C_sf"/>
</dbReference>
<dbReference type="Proteomes" id="UP000008634">
    <property type="component" value="Chromosome"/>
</dbReference>
<accession>E6X490</accession>
<gene>
    <name evidence="10" type="ordered locus">Celal_4231</name>
</gene>
<keyword evidence="5 8" id="KW-0812">Transmembrane</keyword>
<dbReference type="NCBIfam" id="TIGR03802">
    <property type="entry name" value="Asp_Ala_antiprt"/>
    <property type="match status" value="1"/>
</dbReference>
<feature type="transmembrane region" description="Helical" evidence="8">
    <location>
        <begin position="34"/>
        <end position="52"/>
    </location>
</feature>
<dbReference type="HOGENOM" id="CLU_035023_2_2_10"/>
<evidence type="ECO:0000256" key="5">
    <source>
        <dbReference type="ARBA" id="ARBA00022692"/>
    </source>
</evidence>
<dbReference type="InterPro" id="IPR022457">
    <property type="entry name" value="Asp_Ala_antiprt"/>
</dbReference>
<organism evidence="10 11">
    <name type="scientific">Cellulophaga algicola (strain DSM 14237 / IC166 / ACAM 630)</name>
    <dbReference type="NCBI Taxonomy" id="688270"/>
    <lineage>
        <taxon>Bacteria</taxon>
        <taxon>Pseudomonadati</taxon>
        <taxon>Bacteroidota</taxon>
        <taxon>Flavobacteriia</taxon>
        <taxon>Flavobacteriales</taxon>
        <taxon>Flavobacteriaceae</taxon>
        <taxon>Cellulophaga</taxon>
    </lineage>
</organism>
<dbReference type="OrthoDB" id="9155749at2"/>
<dbReference type="Pfam" id="PF06826">
    <property type="entry name" value="Asp-Al_Ex"/>
    <property type="match status" value="2"/>
</dbReference>
<dbReference type="InterPro" id="IPR006512">
    <property type="entry name" value="YidE_YbjL"/>
</dbReference>
<dbReference type="GO" id="GO:0022857">
    <property type="term" value="F:transmembrane transporter activity"/>
    <property type="evidence" value="ECO:0007669"/>
    <property type="project" value="InterPro"/>
</dbReference>
<protein>
    <submittedName>
        <fullName evidence="10">Aspartate-alanine antiporter</fullName>
    </submittedName>
</protein>
<name>E6X490_CELAD</name>
<evidence type="ECO:0000256" key="6">
    <source>
        <dbReference type="ARBA" id="ARBA00022989"/>
    </source>
</evidence>
<proteinExistence type="inferred from homology"/>
<dbReference type="STRING" id="688270.Celal_4231"/>
<evidence type="ECO:0000256" key="3">
    <source>
        <dbReference type="ARBA" id="ARBA00022448"/>
    </source>
</evidence>
<feature type="transmembrane region" description="Helical" evidence="8">
    <location>
        <begin position="481"/>
        <end position="503"/>
    </location>
</feature>
<dbReference type="NCBIfam" id="TIGR01625">
    <property type="entry name" value="YidE_YbjL_dupl"/>
    <property type="match status" value="1"/>
</dbReference>
<keyword evidence="6 8" id="KW-1133">Transmembrane helix</keyword>
<evidence type="ECO:0000256" key="8">
    <source>
        <dbReference type="SAM" id="Phobius"/>
    </source>
</evidence>
<dbReference type="KEGG" id="cao:Celal_4231"/>
<comment type="similarity">
    <text evidence="2">Belongs to the AAE transporter (TC 2.A.81) family.</text>
</comment>
<evidence type="ECO:0000313" key="11">
    <source>
        <dbReference type="Proteomes" id="UP000008634"/>
    </source>
</evidence>
<reference evidence="10 11" key="1">
    <citation type="journal article" date="2010" name="Stand. Genomic Sci.">
        <title>Complete genome sequence of Cellulophaga algicola type strain (IC166).</title>
        <authorList>
            <person name="Abt B."/>
            <person name="Lu M."/>
            <person name="Misra M."/>
            <person name="Han C."/>
            <person name="Nolan M."/>
            <person name="Lucas S."/>
            <person name="Hammon N."/>
            <person name="Deshpande S."/>
            <person name="Cheng J.F."/>
            <person name="Tapia R."/>
            <person name="Goodwin L."/>
            <person name="Pitluck S."/>
            <person name="Liolios K."/>
            <person name="Pagani I."/>
            <person name="Ivanova N."/>
            <person name="Mavromatis K."/>
            <person name="Ovchinikova G."/>
            <person name="Pati A."/>
            <person name="Chen A."/>
            <person name="Palaniappan K."/>
            <person name="Land M."/>
            <person name="Hauser L."/>
            <person name="Chang Y.J."/>
            <person name="Jeffries C.D."/>
            <person name="Detter J.C."/>
            <person name="Brambilla E."/>
            <person name="Rohde M."/>
            <person name="Tindall B.J."/>
            <person name="Goker M."/>
            <person name="Woyke T."/>
            <person name="Bristow J."/>
            <person name="Eisen J.A."/>
            <person name="Markowitz V."/>
            <person name="Hugenholtz P."/>
            <person name="Kyrpides N.C."/>
            <person name="Klenk H.P."/>
            <person name="Lapidus A."/>
        </authorList>
    </citation>
    <scope>NUCLEOTIDE SEQUENCE [LARGE SCALE GENOMIC DNA]</scope>
    <source>
        <strain evidence="11">DSM 14237 / IC166 / ACAM 630</strain>
    </source>
</reference>
<comment type="subcellular location">
    <subcellularLocation>
        <location evidence="1">Cell membrane</location>
        <topology evidence="1">Multi-pass membrane protein</topology>
    </subcellularLocation>
</comment>
<dbReference type="EMBL" id="CP002453">
    <property type="protein sequence ID" value="ADV51473.1"/>
    <property type="molecule type" value="Genomic_DNA"/>
</dbReference>
<keyword evidence="11" id="KW-1185">Reference proteome</keyword>
<evidence type="ECO:0000256" key="7">
    <source>
        <dbReference type="ARBA" id="ARBA00023136"/>
    </source>
</evidence>
<keyword evidence="3" id="KW-0813">Transport</keyword>
<feature type="transmembrane region" description="Helical" evidence="8">
    <location>
        <begin position="92"/>
        <end position="114"/>
    </location>
</feature>
<feature type="transmembrane region" description="Helical" evidence="8">
    <location>
        <begin position="413"/>
        <end position="432"/>
    </location>
</feature>
<dbReference type="AlphaFoldDB" id="E6X490"/>
<dbReference type="GO" id="GO:0005886">
    <property type="term" value="C:plasma membrane"/>
    <property type="evidence" value="ECO:0007669"/>
    <property type="project" value="UniProtKB-SubCell"/>
</dbReference>
<feature type="domain" description="YidE/YbjL duplication" evidence="9">
    <location>
        <begin position="16"/>
        <end position="182"/>
    </location>
</feature>
<dbReference type="eggNOG" id="COG0490">
    <property type="taxonomic scope" value="Bacteria"/>
</dbReference>
<dbReference type="RefSeq" id="WP_013552921.1">
    <property type="nucleotide sequence ID" value="NC_014934.1"/>
</dbReference>
<keyword evidence="4" id="KW-1003">Cell membrane</keyword>
<keyword evidence="7 8" id="KW-0472">Membrane</keyword>
<feature type="transmembrane region" description="Helical" evidence="8">
    <location>
        <begin position="542"/>
        <end position="564"/>
    </location>
</feature>
<evidence type="ECO:0000313" key="10">
    <source>
        <dbReference type="EMBL" id="ADV51473.1"/>
    </source>
</evidence>
<dbReference type="eggNOG" id="COG2985">
    <property type="taxonomic scope" value="Bacteria"/>
</dbReference>
<evidence type="ECO:0000256" key="4">
    <source>
        <dbReference type="ARBA" id="ARBA00022475"/>
    </source>
</evidence>
<feature type="transmembrane region" description="Helical" evidence="8">
    <location>
        <begin position="64"/>
        <end position="85"/>
    </location>
</feature>
<feature type="transmembrane region" description="Helical" evidence="8">
    <location>
        <begin position="389"/>
        <end position="407"/>
    </location>
</feature>
<dbReference type="PANTHER" id="PTHR30445">
    <property type="entry name" value="K(+)_H(+) ANTIPORTER SUBUNIT KHTT"/>
    <property type="match status" value="1"/>
</dbReference>
<feature type="domain" description="YidE/YbjL duplication" evidence="9">
    <location>
        <begin position="392"/>
        <end position="561"/>
    </location>
</feature>
<feature type="transmembrane region" description="Helical" evidence="8">
    <location>
        <begin position="12"/>
        <end position="27"/>
    </location>
</feature>
<evidence type="ECO:0000259" key="9">
    <source>
        <dbReference type="Pfam" id="PF06826"/>
    </source>
</evidence>
<evidence type="ECO:0000256" key="2">
    <source>
        <dbReference type="ARBA" id="ARBA00009854"/>
    </source>
</evidence>
<dbReference type="GO" id="GO:0006813">
    <property type="term" value="P:potassium ion transport"/>
    <property type="evidence" value="ECO:0007669"/>
    <property type="project" value="InterPro"/>
</dbReference>
<dbReference type="PANTHER" id="PTHR30445:SF9">
    <property type="match status" value="1"/>
</dbReference>
<sequence>MEIIYNQLRNFPYFTLFLAIAIGFFVGKFKIGKFSLGGVGGTLIAAVILGQVGGIEISDEVKSLFFALFIFMVGYLGGPQFFASLKISSLKYLLAAFLMTAMGLFAVLGLAIWFGLDKGMAAGLAAGGLTQSAIIGTAGEAIDKLGLAVDVSKNLKMNVAVGYSITYIFGSIGPILMVSIIPIVMKWDIRAEAKKLAIKLGGSKELEEGEFDPIKRIDTRVYKIIKTSKFLNKSVLEFETEFNSNLTVELIINNKKNTEPSASTIINEDDILFVTGLITAFSKVGFNIGEEISEFGPNIDLTEEVRHVIATNKKLTGLTLEQVLKKLDIDKRHGVYIKSITRMSHQLPVLDKTEIHKGDEIELVGKKKDLDRIEKEIGYKPPSIKTTDFVVLGLGMVVGYLIGQIGFEINGTSLALGAGLGCLVSGLLIGFLKTKYPKLGGINVGAANFIQTIGLAVFVGIVGLNAGAPAFQAILKSGVTLFLLGILVTMLPMIVQFVINYYVLKIKNPVEALGVLTGSRSSNPGFSALLDKTKNATPVPTFTMTYAVANIFLTLWGPVIIALIP</sequence>
<dbReference type="InterPro" id="IPR050144">
    <property type="entry name" value="AAE_transporter"/>
</dbReference>
<feature type="transmembrane region" description="Helical" evidence="8">
    <location>
        <begin position="165"/>
        <end position="185"/>
    </location>
</feature>
<dbReference type="SUPFAM" id="SSF116726">
    <property type="entry name" value="TrkA C-terminal domain-like"/>
    <property type="match status" value="2"/>
</dbReference>